<evidence type="ECO:0008006" key="4">
    <source>
        <dbReference type="Google" id="ProtNLM"/>
    </source>
</evidence>
<keyword evidence="1" id="KW-0802">TPR repeat</keyword>
<dbReference type="SUPFAM" id="SSF48452">
    <property type="entry name" value="TPR-like"/>
    <property type="match status" value="1"/>
</dbReference>
<dbReference type="PROSITE" id="PS51996">
    <property type="entry name" value="TR_MART"/>
    <property type="match status" value="1"/>
</dbReference>
<dbReference type="Proteomes" id="UP000663828">
    <property type="component" value="Unassembled WGS sequence"/>
</dbReference>
<proteinExistence type="predicted"/>
<dbReference type="EMBL" id="CAJNOR010001094">
    <property type="protein sequence ID" value="CAF1073441.1"/>
    <property type="molecule type" value="Genomic_DNA"/>
</dbReference>
<dbReference type="Gene3D" id="3.90.176.10">
    <property type="entry name" value="Toxin ADP-ribosyltransferase, Chain A, domain 1"/>
    <property type="match status" value="1"/>
</dbReference>
<name>A0A814M5C6_ADIRI</name>
<accession>A0A814M5C6</accession>
<dbReference type="InterPro" id="IPR011990">
    <property type="entry name" value="TPR-like_helical_dom_sf"/>
</dbReference>
<keyword evidence="3" id="KW-1185">Reference proteome</keyword>
<protein>
    <recommendedName>
        <fullName evidence="4">Tetratricopeptide repeat protein</fullName>
    </recommendedName>
</protein>
<dbReference type="InterPro" id="IPR019734">
    <property type="entry name" value="TPR_rpt"/>
</dbReference>
<organism evidence="2 3">
    <name type="scientific">Adineta ricciae</name>
    <name type="common">Rotifer</name>
    <dbReference type="NCBI Taxonomy" id="249248"/>
    <lineage>
        <taxon>Eukaryota</taxon>
        <taxon>Metazoa</taxon>
        <taxon>Spiralia</taxon>
        <taxon>Gnathifera</taxon>
        <taxon>Rotifera</taxon>
        <taxon>Eurotatoria</taxon>
        <taxon>Bdelloidea</taxon>
        <taxon>Adinetida</taxon>
        <taxon>Adinetidae</taxon>
        <taxon>Adineta</taxon>
    </lineage>
</organism>
<dbReference type="AlphaFoldDB" id="A0A814M5C6"/>
<dbReference type="PROSITE" id="PS50005">
    <property type="entry name" value="TPR"/>
    <property type="match status" value="1"/>
</dbReference>
<evidence type="ECO:0000313" key="3">
    <source>
        <dbReference type="Proteomes" id="UP000663828"/>
    </source>
</evidence>
<evidence type="ECO:0000313" key="2">
    <source>
        <dbReference type="EMBL" id="CAF1073441.1"/>
    </source>
</evidence>
<comment type="caution">
    <text evidence="2">The sequence shown here is derived from an EMBL/GenBank/DDBJ whole genome shotgun (WGS) entry which is preliminary data.</text>
</comment>
<sequence length="730" mass="86711">MTTSEQTELLFTHDQVKLESLQLIWLNHQIKEPITNIGVQQNLSEIINDIHYFSSWDECHQHIEKNILTTLLVCSDIFDESVYSEVHHFRHIHSIYMYSTSGEDKQVYFQELLVKYSKIKRFYTNTEELMKDLCSAAESIICQIFEPVDETQSTTDNFSSWWAGYIDLLCHLQYPDGYLKRLINTLKVYYRTKNNNKKILDDLDEFETTYQSKNAIRWYTRPSFLFPILNKALRQRNTELLFLFGIVIQDIYKTLNNRFQENRILAEDSQASNLKVYRSQLMSKEEIQRLKPYSDKYLTVNCFFSTSFNRSVVEMYSDPNNSQQVLFEIDYDPRLLSRPYASITDLSHIPDDDEVLFMPGMEFKKLAFLHDECWKGHLKLQYSSSIEFSYENNDRNLKNNVIRLKNFLPSYKTRANDVDIIFRKLIELFPNEQQWISAVKWDIIGSHQEWILENYLLAIDNYKKAIQLWEKFGESNIDAINEIARIYNEIGYCYQKLADKNHDQSKKYSEAVVSHSTATNSDRTGSLSRLSEIHVTKSKIGKTDESNENVLLAIGFKEKALENALTDKTYTGYDISECMEKLGQLYELNYNYDKAIHFYKEAIERYSQERDQYVPTLIYYHEKIVKIYLKVIKDYPQAIEYQLKILQYKLQQYELKPEIREIRDIQYNRNRIMESFVELADVYLEAKMYILARKTLNDTLILYDHAESQSEYGKRIIKNIHDKLKNMPFD</sequence>
<dbReference type="SUPFAM" id="SSF56399">
    <property type="entry name" value="ADP-ribosylation"/>
    <property type="match status" value="1"/>
</dbReference>
<gene>
    <name evidence="2" type="ORF">XAT740_LOCUS16939</name>
</gene>
<feature type="repeat" description="TPR" evidence="1">
    <location>
        <begin position="576"/>
        <end position="609"/>
    </location>
</feature>
<reference evidence="2" key="1">
    <citation type="submission" date="2021-02" db="EMBL/GenBank/DDBJ databases">
        <authorList>
            <person name="Nowell W R."/>
        </authorList>
    </citation>
    <scope>NUCLEOTIDE SEQUENCE</scope>
</reference>
<dbReference type="Gene3D" id="1.25.40.10">
    <property type="entry name" value="Tetratricopeptide repeat domain"/>
    <property type="match status" value="1"/>
</dbReference>
<evidence type="ECO:0000256" key="1">
    <source>
        <dbReference type="PROSITE-ProRule" id="PRU00339"/>
    </source>
</evidence>